<gene>
    <name evidence="1" type="ORF">METZ01_LOCUS301152</name>
</gene>
<organism evidence="1">
    <name type="scientific">marine metagenome</name>
    <dbReference type="NCBI Taxonomy" id="408172"/>
    <lineage>
        <taxon>unclassified sequences</taxon>
        <taxon>metagenomes</taxon>
        <taxon>ecological metagenomes</taxon>
    </lineage>
</organism>
<dbReference type="AlphaFoldDB" id="A0A382MII5"/>
<evidence type="ECO:0000313" key="1">
    <source>
        <dbReference type="EMBL" id="SVC48298.1"/>
    </source>
</evidence>
<reference evidence="1" key="1">
    <citation type="submission" date="2018-05" db="EMBL/GenBank/DDBJ databases">
        <authorList>
            <person name="Lanie J.A."/>
            <person name="Ng W.-L."/>
            <person name="Kazmierczak K.M."/>
            <person name="Andrzejewski T.M."/>
            <person name="Davidsen T.M."/>
            <person name="Wayne K.J."/>
            <person name="Tettelin H."/>
            <person name="Glass J.I."/>
            <person name="Rusch D."/>
            <person name="Podicherti R."/>
            <person name="Tsui H.-C.T."/>
            <person name="Winkler M.E."/>
        </authorList>
    </citation>
    <scope>NUCLEOTIDE SEQUENCE</scope>
</reference>
<name>A0A382MII5_9ZZZZ</name>
<sequence>KSEVGYAGKEIALTKLAKSNMTQAELDTCIGFIGLTATIVGIGDDTAGGFNAGASDAVHVLSEGAAPAAGSDFGGATGVTSTVVALFN</sequence>
<protein>
    <submittedName>
        <fullName evidence="1">Uncharacterized protein</fullName>
    </submittedName>
</protein>
<proteinExistence type="predicted"/>
<accession>A0A382MII5</accession>
<feature type="non-terminal residue" evidence="1">
    <location>
        <position position="1"/>
    </location>
</feature>
<dbReference type="EMBL" id="UINC01093684">
    <property type="protein sequence ID" value="SVC48298.1"/>
    <property type="molecule type" value="Genomic_DNA"/>
</dbReference>